<evidence type="ECO:0000256" key="2">
    <source>
        <dbReference type="SAM" id="MobiDB-lite"/>
    </source>
</evidence>
<evidence type="ECO:0000256" key="1">
    <source>
        <dbReference type="SAM" id="Coils"/>
    </source>
</evidence>
<dbReference type="EMBL" id="JACCBV010000001">
    <property type="protein sequence ID" value="NYE20091.1"/>
    <property type="molecule type" value="Genomic_DNA"/>
</dbReference>
<dbReference type="AlphaFoldDB" id="A0A7Y9KJW3"/>
<keyword evidence="3" id="KW-0472">Membrane</keyword>
<name>A0A7Y9KJW3_9MICO</name>
<dbReference type="InterPro" id="IPR025645">
    <property type="entry name" value="DUF4349"/>
</dbReference>
<sequence length="392" mass="40445">MNTEQPTEARSGTTLPELTDERIDEIELALFADIARERTARRARRGRWLIAGGAAAAIVVVAAAVLPPVVSSFVSPQGASDSAFVGTENAPETGAGGAVAPDMGETDGGIVDLAPGGDEASSSGGGATEEGANAGTREIITTATATVVVDDPEEAAQAIGAAAEARGGYVESMRVGKAGVESPADGSGAEYDMIVPYPTPIDGAWITVRVPADQLASLTGDLSEFGDVTTSAIQRDDVTEQAVDLRARIDATQASVDRLTELMSQAASLSDLIAAESALTERQAMLESYQQQLESLEGQVQLSTLTVTLTTGPEPVEANPTGFGDGLAAGWNGLVATLNGIVVGLGFLIPWVAVAVVIGLIVWGVVALVRRSRRRRDAEALAERPKNDVPTR</sequence>
<feature type="transmembrane region" description="Helical" evidence="3">
    <location>
        <begin position="48"/>
        <end position="70"/>
    </location>
</feature>
<reference evidence="5 6" key="1">
    <citation type="submission" date="2020-07" db="EMBL/GenBank/DDBJ databases">
        <title>Sequencing the genomes of 1000 actinobacteria strains.</title>
        <authorList>
            <person name="Klenk H.-P."/>
        </authorList>
    </citation>
    <scope>NUCLEOTIDE SEQUENCE [LARGE SCALE GENOMIC DNA]</scope>
    <source>
        <strain evidence="5 6">DSM 24662</strain>
    </source>
</reference>
<organism evidence="5 6">
    <name type="scientific">Microbacterium immunditiarum</name>
    <dbReference type="NCBI Taxonomy" id="337480"/>
    <lineage>
        <taxon>Bacteria</taxon>
        <taxon>Bacillati</taxon>
        <taxon>Actinomycetota</taxon>
        <taxon>Actinomycetes</taxon>
        <taxon>Micrococcales</taxon>
        <taxon>Microbacteriaceae</taxon>
        <taxon>Microbacterium</taxon>
    </lineage>
</organism>
<protein>
    <recommendedName>
        <fullName evidence="4">DUF4349 domain-containing protein</fullName>
    </recommendedName>
</protein>
<feature type="region of interest" description="Disordered" evidence="2">
    <location>
        <begin position="115"/>
        <end position="134"/>
    </location>
</feature>
<comment type="caution">
    <text evidence="5">The sequence shown here is derived from an EMBL/GenBank/DDBJ whole genome shotgun (WGS) entry which is preliminary data.</text>
</comment>
<evidence type="ECO:0000313" key="5">
    <source>
        <dbReference type="EMBL" id="NYE20091.1"/>
    </source>
</evidence>
<feature type="coiled-coil region" evidence="1">
    <location>
        <begin position="242"/>
        <end position="306"/>
    </location>
</feature>
<dbReference type="Proteomes" id="UP000576969">
    <property type="component" value="Unassembled WGS sequence"/>
</dbReference>
<keyword evidence="6" id="KW-1185">Reference proteome</keyword>
<accession>A0A7Y9KJW3</accession>
<feature type="transmembrane region" description="Helical" evidence="3">
    <location>
        <begin position="348"/>
        <end position="369"/>
    </location>
</feature>
<keyword evidence="3" id="KW-0812">Transmembrane</keyword>
<keyword evidence="1" id="KW-0175">Coiled coil</keyword>
<dbReference type="RefSeq" id="WP_179489802.1">
    <property type="nucleotide sequence ID" value="NZ_JACCBV010000001.1"/>
</dbReference>
<feature type="domain" description="DUF4349" evidence="4">
    <location>
        <begin position="137"/>
        <end position="363"/>
    </location>
</feature>
<keyword evidence="3" id="KW-1133">Transmembrane helix</keyword>
<evidence type="ECO:0000256" key="3">
    <source>
        <dbReference type="SAM" id="Phobius"/>
    </source>
</evidence>
<evidence type="ECO:0000313" key="6">
    <source>
        <dbReference type="Proteomes" id="UP000576969"/>
    </source>
</evidence>
<evidence type="ECO:0000259" key="4">
    <source>
        <dbReference type="Pfam" id="PF14257"/>
    </source>
</evidence>
<dbReference type="Pfam" id="PF14257">
    <property type="entry name" value="DUF4349"/>
    <property type="match status" value="1"/>
</dbReference>
<gene>
    <name evidence="5" type="ORF">BJ991_002119</name>
</gene>
<proteinExistence type="predicted"/>